<evidence type="ECO:0000313" key="4">
    <source>
        <dbReference type="Proteomes" id="UP000799429"/>
    </source>
</evidence>
<dbReference type="OrthoDB" id="2532955at2759"/>
<dbReference type="Proteomes" id="UP000799429">
    <property type="component" value="Unassembled WGS sequence"/>
</dbReference>
<dbReference type="EMBL" id="MU006089">
    <property type="protein sequence ID" value="KAF2842848.1"/>
    <property type="molecule type" value="Genomic_DNA"/>
</dbReference>
<dbReference type="AlphaFoldDB" id="A0A9P4VT88"/>
<protein>
    <recommendedName>
        <fullName evidence="5">Thioesterase family protein</fullName>
    </recommendedName>
</protein>
<feature type="domain" description="Acyl-CoA thioesterase-like C-terminal" evidence="2">
    <location>
        <begin position="164"/>
        <end position="278"/>
    </location>
</feature>
<dbReference type="Pfam" id="PF13622">
    <property type="entry name" value="4HBT_3"/>
    <property type="match status" value="1"/>
</dbReference>
<gene>
    <name evidence="3" type="ORF">M501DRAFT_1005574</name>
</gene>
<feature type="domain" description="Acyl-CoA thioesterase-like N-terminal HotDog" evidence="1">
    <location>
        <begin position="24"/>
        <end position="111"/>
    </location>
</feature>
<dbReference type="SUPFAM" id="SSF54637">
    <property type="entry name" value="Thioesterase/thiol ester dehydrase-isomerase"/>
    <property type="match status" value="2"/>
</dbReference>
<dbReference type="PANTHER" id="PTHR38110:SF1">
    <property type="entry name" value="THIOESTERASE DOMAIN-CONTAINING PROTEIN"/>
    <property type="match status" value="1"/>
</dbReference>
<evidence type="ECO:0000259" key="1">
    <source>
        <dbReference type="Pfam" id="PF13622"/>
    </source>
</evidence>
<evidence type="ECO:0008006" key="5">
    <source>
        <dbReference type="Google" id="ProtNLM"/>
    </source>
</evidence>
<dbReference type="InterPro" id="IPR049450">
    <property type="entry name" value="ACOT8-like_C"/>
</dbReference>
<reference evidence="3" key="1">
    <citation type="journal article" date="2020" name="Stud. Mycol.">
        <title>101 Dothideomycetes genomes: a test case for predicting lifestyles and emergence of pathogens.</title>
        <authorList>
            <person name="Haridas S."/>
            <person name="Albert R."/>
            <person name="Binder M."/>
            <person name="Bloem J."/>
            <person name="Labutti K."/>
            <person name="Salamov A."/>
            <person name="Andreopoulos B."/>
            <person name="Baker S."/>
            <person name="Barry K."/>
            <person name="Bills G."/>
            <person name="Bluhm B."/>
            <person name="Cannon C."/>
            <person name="Castanera R."/>
            <person name="Culley D."/>
            <person name="Daum C."/>
            <person name="Ezra D."/>
            <person name="Gonzalez J."/>
            <person name="Henrissat B."/>
            <person name="Kuo A."/>
            <person name="Liang C."/>
            <person name="Lipzen A."/>
            <person name="Lutzoni F."/>
            <person name="Magnuson J."/>
            <person name="Mondo S."/>
            <person name="Nolan M."/>
            <person name="Ohm R."/>
            <person name="Pangilinan J."/>
            <person name="Park H.-J."/>
            <person name="Ramirez L."/>
            <person name="Alfaro M."/>
            <person name="Sun H."/>
            <person name="Tritt A."/>
            <person name="Yoshinaga Y."/>
            <person name="Zwiers L.-H."/>
            <person name="Turgeon B."/>
            <person name="Goodwin S."/>
            <person name="Spatafora J."/>
            <person name="Crous P."/>
            <person name="Grigoriev I."/>
        </authorList>
    </citation>
    <scope>NUCLEOTIDE SEQUENCE</scope>
    <source>
        <strain evidence="3">CBS 101060</strain>
    </source>
</reference>
<dbReference type="CDD" id="cd03440">
    <property type="entry name" value="hot_dog"/>
    <property type="match status" value="1"/>
</dbReference>
<evidence type="ECO:0000313" key="3">
    <source>
        <dbReference type="EMBL" id="KAF2842848.1"/>
    </source>
</evidence>
<dbReference type="InterPro" id="IPR052389">
    <property type="entry name" value="Sec_Metab_Biosynth-Assoc"/>
</dbReference>
<dbReference type="PANTHER" id="PTHR38110">
    <property type="entry name" value="CHROMOSOME 23, WHOLE GENOME SHOTGUN SEQUENCE"/>
    <property type="match status" value="1"/>
</dbReference>
<keyword evidence="4" id="KW-1185">Reference proteome</keyword>
<dbReference type="Gene3D" id="2.40.160.210">
    <property type="entry name" value="Acyl-CoA thioesterase, double hotdog domain"/>
    <property type="match status" value="1"/>
</dbReference>
<sequence>MASISGSSPIQALDSHTYTGNFETSWCIGSVPHGGYVTAYIMRVVSLHFSTTLSNQNQPHTIALHLEFLRRTQVGPATFVIKDTKLGRQSSIVHVTLTQDDREEIVGYITQSNLNTEIGITVDTQWKLHPVPPSTDVTALKAGNDPLWEVPVLPFADFRKATNNVKGFLPRAGQAGPLLADQWIGFRSGEKIINEDVAFFADMWPQILDNTASTKAETFWYPTLLMNLDVKKSLPAEGVDYLFVRVSAKHIKNGRYDLEVIIMDEDNELVALSHHVCLAVSASRNLAQRSKLKREGGPKI</sequence>
<dbReference type="InterPro" id="IPR049449">
    <property type="entry name" value="TesB_ACOT8-like_N"/>
</dbReference>
<dbReference type="InterPro" id="IPR029069">
    <property type="entry name" value="HotDog_dom_sf"/>
</dbReference>
<proteinExistence type="predicted"/>
<accession>A0A9P4VT88</accession>
<dbReference type="InterPro" id="IPR042171">
    <property type="entry name" value="Acyl-CoA_hotdog"/>
</dbReference>
<evidence type="ECO:0000259" key="2">
    <source>
        <dbReference type="Pfam" id="PF20789"/>
    </source>
</evidence>
<dbReference type="Pfam" id="PF20789">
    <property type="entry name" value="4HBT_3C"/>
    <property type="match status" value="1"/>
</dbReference>
<name>A0A9P4VT88_9PEZI</name>
<organism evidence="3 4">
    <name type="scientific">Patellaria atrata CBS 101060</name>
    <dbReference type="NCBI Taxonomy" id="1346257"/>
    <lineage>
        <taxon>Eukaryota</taxon>
        <taxon>Fungi</taxon>
        <taxon>Dikarya</taxon>
        <taxon>Ascomycota</taxon>
        <taxon>Pezizomycotina</taxon>
        <taxon>Dothideomycetes</taxon>
        <taxon>Dothideomycetes incertae sedis</taxon>
        <taxon>Patellariales</taxon>
        <taxon>Patellariaceae</taxon>
        <taxon>Patellaria</taxon>
    </lineage>
</organism>
<comment type="caution">
    <text evidence="3">The sequence shown here is derived from an EMBL/GenBank/DDBJ whole genome shotgun (WGS) entry which is preliminary data.</text>
</comment>